<organism evidence="2 3">
    <name type="scientific">Edhazardia aedis (strain USNM 41457)</name>
    <name type="common">Microsporidian parasite</name>
    <dbReference type="NCBI Taxonomy" id="1003232"/>
    <lineage>
        <taxon>Eukaryota</taxon>
        <taxon>Fungi</taxon>
        <taxon>Fungi incertae sedis</taxon>
        <taxon>Microsporidia</taxon>
        <taxon>Edhazardia</taxon>
    </lineage>
</organism>
<sequence length="268" mass="32193">MNLFLIDINFAFNHLAKTAMLLIFLFLIGFWLIPFKNIIQTHLDKKLKTEVDTLIASDFFNILEIPKYLGYNIKLQEKLLNRRKNKLQNGSFTNHSNQYLNDVYKLKNHFWQIGLRFCKEMCLKSHTIEDCESIVFMSIFNLRRKILNRIEKSLSDPHALVSKDEYFEIIMLFTELYNCFISPIFSKKGKEFNTMISIFDKKYFEKNFSKVYDIVKIKSEKHIDNDSCEIFEENNFIEIENLNIHFFEILENNLLELFIYHHNQINHD</sequence>
<dbReference type="EMBL" id="AFBI03000037">
    <property type="protein sequence ID" value="EJW03470.1"/>
    <property type="molecule type" value="Genomic_DNA"/>
</dbReference>
<keyword evidence="1" id="KW-0812">Transmembrane</keyword>
<accession>J9DLK4</accession>
<evidence type="ECO:0000256" key="1">
    <source>
        <dbReference type="SAM" id="Phobius"/>
    </source>
</evidence>
<keyword evidence="1" id="KW-0472">Membrane</keyword>
<dbReference type="AlphaFoldDB" id="J9DLK4"/>
<name>J9DLK4_EDHAE</name>
<evidence type="ECO:0000313" key="2">
    <source>
        <dbReference type="EMBL" id="EJW03470.1"/>
    </source>
</evidence>
<feature type="transmembrane region" description="Helical" evidence="1">
    <location>
        <begin position="20"/>
        <end position="39"/>
    </location>
</feature>
<comment type="caution">
    <text evidence="2">The sequence shown here is derived from an EMBL/GenBank/DDBJ whole genome shotgun (WGS) entry which is preliminary data.</text>
</comment>
<reference evidence="3" key="2">
    <citation type="submission" date="2015-07" db="EMBL/GenBank/DDBJ databases">
        <title>Contrasting host-pathogen interactions and genome evolution in two generalist and specialist microsporidian pathogens of mosquitoes.</title>
        <authorList>
            <consortium name="The Broad Institute Genomics Platform"/>
            <consortium name="The Broad Institute Genome Sequencing Center for Infectious Disease"/>
            <person name="Cuomo C.A."/>
            <person name="Sanscrainte N.D."/>
            <person name="Goldberg J.M."/>
            <person name="Heiman D."/>
            <person name="Young S."/>
            <person name="Zeng Q."/>
            <person name="Becnel J.J."/>
            <person name="Birren B.W."/>
        </authorList>
    </citation>
    <scope>NUCLEOTIDE SEQUENCE [LARGE SCALE GENOMIC DNA]</scope>
    <source>
        <strain evidence="3">USNM 41457</strain>
    </source>
</reference>
<reference evidence="2 3" key="1">
    <citation type="submission" date="2011-08" db="EMBL/GenBank/DDBJ databases">
        <authorList>
            <person name="Liu Z.J."/>
            <person name="Shi F.L."/>
            <person name="Lu J.Q."/>
            <person name="Li M."/>
            <person name="Wang Z.L."/>
        </authorList>
    </citation>
    <scope>NUCLEOTIDE SEQUENCE [LARGE SCALE GENOMIC DNA]</scope>
    <source>
        <strain evidence="2 3">USNM 41457</strain>
    </source>
</reference>
<keyword evidence="1" id="KW-1133">Transmembrane helix</keyword>
<evidence type="ECO:0000313" key="3">
    <source>
        <dbReference type="Proteomes" id="UP000003163"/>
    </source>
</evidence>
<dbReference type="HOGENOM" id="CLU_1038379_0_0_1"/>
<keyword evidence="3" id="KW-1185">Reference proteome</keyword>
<dbReference type="InParanoid" id="J9DLK4"/>
<gene>
    <name evidence="2" type="ORF">EDEG_02190</name>
</gene>
<dbReference type="Proteomes" id="UP000003163">
    <property type="component" value="Unassembled WGS sequence"/>
</dbReference>
<proteinExistence type="predicted"/>
<protein>
    <submittedName>
        <fullName evidence="2">Uncharacterized protein</fullName>
    </submittedName>
</protein>
<dbReference type="VEuPathDB" id="MicrosporidiaDB:EDEG_02190"/>